<name>A0A1B6EQE5_9HEMI</name>
<organism evidence="2">
    <name type="scientific">Cuerna arida</name>
    <dbReference type="NCBI Taxonomy" id="1464854"/>
    <lineage>
        <taxon>Eukaryota</taxon>
        <taxon>Metazoa</taxon>
        <taxon>Ecdysozoa</taxon>
        <taxon>Arthropoda</taxon>
        <taxon>Hexapoda</taxon>
        <taxon>Insecta</taxon>
        <taxon>Pterygota</taxon>
        <taxon>Neoptera</taxon>
        <taxon>Paraneoptera</taxon>
        <taxon>Hemiptera</taxon>
        <taxon>Auchenorrhyncha</taxon>
        <taxon>Membracoidea</taxon>
        <taxon>Cicadellidae</taxon>
        <taxon>Cicadellinae</taxon>
        <taxon>Proconiini</taxon>
        <taxon>Cuerna</taxon>
    </lineage>
</organism>
<reference evidence="2" key="1">
    <citation type="submission" date="2015-11" db="EMBL/GenBank/DDBJ databases">
        <title>De novo transcriptome assembly of four potential Pierce s Disease insect vectors from Arizona vineyards.</title>
        <authorList>
            <person name="Tassone E.E."/>
        </authorList>
    </citation>
    <scope>NUCLEOTIDE SEQUENCE</scope>
</reference>
<proteinExistence type="predicted"/>
<dbReference type="InterPro" id="IPR057191">
    <property type="entry name" value="DUF7869"/>
</dbReference>
<protein>
    <recommendedName>
        <fullName evidence="1">DUF7869 domain-containing protein</fullName>
    </recommendedName>
</protein>
<dbReference type="PANTHER" id="PTHR34415:SF1">
    <property type="entry name" value="INTEGRASE CATALYTIC DOMAIN-CONTAINING PROTEIN"/>
    <property type="match status" value="1"/>
</dbReference>
<accession>A0A1B6EQE5</accession>
<dbReference type="Pfam" id="PF25273">
    <property type="entry name" value="DUF7869"/>
    <property type="match status" value="1"/>
</dbReference>
<evidence type="ECO:0000259" key="1">
    <source>
        <dbReference type="Pfam" id="PF25273"/>
    </source>
</evidence>
<dbReference type="PANTHER" id="PTHR34415">
    <property type="entry name" value="INTEGRASE CATALYTIC DOMAIN-CONTAINING PROTEIN"/>
    <property type="match status" value="1"/>
</dbReference>
<feature type="domain" description="DUF7869" evidence="1">
    <location>
        <begin position="10"/>
        <end position="118"/>
    </location>
</feature>
<dbReference type="AlphaFoldDB" id="A0A1B6EQE5"/>
<gene>
    <name evidence="2" type="ORF">g.16053</name>
</gene>
<sequence>MFLWNESITGRGSNEIASCFLKALNNGITHKIVLNVGSDNCFGQNKNKMIFFSYYLVSFEQFNEINTKFLVPGHSLVSCDRDFALIEKRKCVEKCETPMDLVSLIANANRQDPYSVTLMAPEDYVDSKNIPYHTIPYL</sequence>
<dbReference type="EMBL" id="GECZ01029629">
    <property type="protein sequence ID" value="JAS40140.1"/>
    <property type="molecule type" value="Transcribed_RNA"/>
</dbReference>
<evidence type="ECO:0000313" key="2">
    <source>
        <dbReference type="EMBL" id="JAS40140.1"/>
    </source>
</evidence>